<accession>F4PG85</accession>
<gene>
    <name evidence="2" type="ORF">DFA_02963</name>
</gene>
<proteinExistence type="predicted"/>
<dbReference type="RefSeq" id="XP_004362570.1">
    <property type="nucleotide sequence ID" value="XM_004362513.1"/>
</dbReference>
<sequence>MIIGNGKLLMIDMLWYGRFQDFPPLSGFHSVTVQDASGVKSTHYAWQPYPPFIKAVYPSFTANGLVTLIGDNFGDSTDNLVFVNVSTSNITCNIMFASPNQIFCKLETSLDATTKLLPISISVDDVYTQTYNLIFDGATNSIQPFYLVENIKKTID</sequence>
<dbReference type="Gene3D" id="2.60.40.10">
    <property type="entry name" value="Immunoglobulins"/>
    <property type="match status" value="1"/>
</dbReference>
<dbReference type="SUPFAM" id="SSF81296">
    <property type="entry name" value="E set domains"/>
    <property type="match status" value="1"/>
</dbReference>
<dbReference type="KEGG" id="dfa:DFA_02963"/>
<dbReference type="Proteomes" id="UP000007797">
    <property type="component" value="Unassembled WGS sequence"/>
</dbReference>
<name>F4PG85_CACFS</name>
<dbReference type="AlphaFoldDB" id="F4PG85"/>
<protein>
    <recommendedName>
        <fullName evidence="1">IPT/TIG domain-containing protein</fullName>
    </recommendedName>
</protein>
<evidence type="ECO:0000259" key="1">
    <source>
        <dbReference type="Pfam" id="PF01833"/>
    </source>
</evidence>
<evidence type="ECO:0000313" key="3">
    <source>
        <dbReference type="Proteomes" id="UP000007797"/>
    </source>
</evidence>
<dbReference type="EMBL" id="GL883006">
    <property type="protein sequence ID" value="EGG24719.1"/>
    <property type="molecule type" value="Genomic_DNA"/>
</dbReference>
<dbReference type="InterPro" id="IPR014756">
    <property type="entry name" value="Ig_E-set"/>
</dbReference>
<organism evidence="2 3">
    <name type="scientific">Cavenderia fasciculata</name>
    <name type="common">Slime mold</name>
    <name type="synonym">Dictyostelium fasciculatum</name>
    <dbReference type="NCBI Taxonomy" id="261658"/>
    <lineage>
        <taxon>Eukaryota</taxon>
        <taxon>Amoebozoa</taxon>
        <taxon>Evosea</taxon>
        <taxon>Eumycetozoa</taxon>
        <taxon>Dictyostelia</taxon>
        <taxon>Acytosteliales</taxon>
        <taxon>Cavenderiaceae</taxon>
        <taxon>Cavenderia</taxon>
    </lineage>
</organism>
<dbReference type="InterPro" id="IPR002909">
    <property type="entry name" value="IPT_dom"/>
</dbReference>
<evidence type="ECO:0000313" key="2">
    <source>
        <dbReference type="EMBL" id="EGG24719.1"/>
    </source>
</evidence>
<dbReference type="Pfam" id="PF01833">
    <property type="entry name" value="TIG"/>
    <property type="match status" value="1"/>
</dbReference>
<dbReference type="InterPro" id="IPR013783">
    <property type="entry name" value="Ig-like_fold"/>
</dbReference>
<dbReference type="CDD" id="cd00102">
    <property type="entry name" value="IPT"/>
    <property type="match status" value="1"/>
</dbReference>
<reference evidence="3" key="1">
    <citation type="journal article" date="2011" name="Genome Res.">
        <title>Phylogeny-wide analysis of social amoeba genomes highlights ancient origins for complex intercellular communication.</title>
        <authorList>
            <person name="Heidel A.J."/>
            <person name="Lawal H.M."/>
            <person name="Felder M."/>
            <person name="Schilde C."/>
            <person name="Helps N.R."/>
            <person name="Tunggal B."/>
            <person name="Rivero F."/>
            <person name="John U."/>
            <person name="Schleicher M."/>
            <person name="Eichinger L."/>
            <person name="Platzer M."/>
            <person name="Noegel A.A."/>
            <person name="Schaap P."/>
            <person name="Gloeckner G."/>
        </authorList>
    </citation>
    <scope>NUCLEOTIDE SEQUENCE [LARGE SCALE GENOMIC DNA]</scope>
    <source>
        <strain evidence="3">SH3</strain>
    </source>
</reference>
<keyword evidence="3" id="KW-1185">Reference proteome</keyword>
<dbReference type="OrthoDB" id="24136at2759"/>
<feature type="domain" description="IPT/TIG" evidence="1">
    <location>
        <begin position="51"/>
        <end position="132"/>
    </location>
</feature>
<dbReference type="GeneID" id="14876877"/>